<dbReference type="STRING" id="1918946.VPAL9027_01401"/>
<name>A0A1R4B3F3_9VIBR</name>
<accession>A0A1R4B3F3</accession>
<dbReference type="EMBL" id="FUFT01000002">
    <property type="protein sequence ID" value="SJL83433.1"/>
    <property type="molecule type" value="Genomic_DNA"/>
</dbReference>
<dbReference type="InterPro" id="IPR025110">
    <property type="entry name" value="AMP-bd_C"/>
</dbReference>
<dbReference type="Pfam" id="PF00501">
    <property type="entry name" value="AMP-binding"/>
    <property type="match status" value="1"/>
</dbReference>
<dbReference type="Gene3D" id="3.40.50.12780">
    <property type="entry name" value="N-terminal domain of ligase-like"/>
    <property type="match status" value="1"/>
</dbReference>
<feature type="domain" description="AMP-binding enzyme C-terminal" evidence="6">
    <location>
        <begin position="389"/>
        <end position="450"/>
    </location>
</feature>
<dbReference type="NCBIfam" id="NF006539">
    <property type="entry name" value="PRK09029.1"/>
    <property type="match status" value="1"/>
</dbReference>
<evidence type="ECO:0000256" key="1">
    <source>
        <dbReference type="ARBA" id="ARBA00022428"/>
    </source>
</evidence>
<dbReference type="NCBIfam" id="TIGR01923">
    <property type="entry name" value="menE"/>
    <property type="match status" value="1"/>
</dbReference>
<dbReference type="GO" id="GO:0031956">
    <property type="term" value="F:medium-chain fatty acid-CoA ligase activity"/>
    <property type="evidence" value="ECO:0007669"/>
    <property type="project" value="TreeGrafter"/>
</dbReference>
<keyword evidence="1" id="KW-0474">Menaquinone biosynthesis</keyword>
<dbReference type="InterPro" id="IPR020845">
    <property type="entry name" value="AMP-binding_CS"/>
</dbReference>
<proteinExistence type="predicted"/>
<evidence type="ECO:0000256" key="4">
    <source>
        <dbReference type="ARBA" id="ARBA00022840"/>
    </source>
</evidence>
<dbReference type="PANTHER" id="PTHR43201:SF32">
    <property type="entry name" value="2-SUCCINYLBENZOATE--COA LIGASE, CHLOROPLASTIC_PEROXISOMAL"/>
    <property type="match status" value="1"/>
</dbReference>
<dbReference type="InterPro" id="IPR042099">
    <property type="entry name" value="ANL_N_sf"/>
</dbReference>
<evidence type="ECO:0000259" key="5">
    <source>
        <dbReference type="Pfam" id="PF00501"/>
    </source>
</evidence>
<dbReference type="OrthoDB" id="9803968at2"/>
<dbReference type="Pfam" id="PF13193">
    <property type="entry name" value="AMP-binding_C"/>
    <property type="match status" value="1"/>
</dbReference>
<dbReference type="SUPFAM" id="SSF56801">
    <property type="entry name" value="Acetyl-CoA synthetase-like"/>
    <property type="match status" value="1"/>
</dbReference>
<keyword evidence="2 7" id="KW-0436">Ligase</keyword>
<dbReference type="GO" id="GO:0006631">
    <property type="term" value="P:fatty acid metabolic process"/>
    <property type="evidence" value="ECO:0007669"/>
    <property type="project" value="TreeGrafter"/>
</dbReference>
<keyword evidence="4" id="KW-0067">ATP-binding</keyword>
<evidence type="ECO:0000256" key="2">
    <source>
        <dbReference type="ARBA" id="ARBA00022598"/>
    </source>
</evidence>
<dbReference type="InterPro" id="IPR045851">
    <property type="entry name" value="AMP-bd_C_sf"/>
</dbReference>
<dbReference type="PANTHER" id="PTHR43201">
    <property type="entry name" value="ACYL-COA SYNTHETASE"/>
    <property type="match status" value="1"/>
</dbReference>
<dbReference type="Proteomes" id="UP000189475">
    <property type="component" value="Unassembled WGS sequence"/>
</dbReference>
<keyword evidence="8" id="KW-1185">Reference proteome</keyword>
<keyword evidence="3" id="KW-0547">Nucleotide-binding</keyword>
<reference evidence="7 8" key="1">
    <citation type="submission" date="2017-02" db="EMBL/GenBank/DDBJ databases">
        <authorList>
            <person name="Peterson S.W."/>
        </authorList>
    </citation>
    <scope>NUCLEOTIDE SEQUENCE [LARGE SCALE GENOMIC DNA]</scope>
    <source>
        <strain evidence="7 8">CECT 9027</strain>
    </source>
</reference>
<dbReference type="CDD" id="cd17630">
    <property type="entry name" value="OSB_MenE-like"/>
    <property type="match status" value="1"/>
</dbReference>
<dbReference type="GO" id="GO:0005524">
    <property type="term" value="F:ATP binding"/>
    <property type="evidence" value="ECO:0007669"/>
    <property type="project" value="UniProtKB-KW"/>
</dbReference>
<evidence type="ECO:0000259" key="6">
    <source>
        <dbReference type="Pfam" id="PF13193"/>
    </source>
</evidence>
<dbReference type="GO" id="GO:0009234">
    <property type="term" value="P:menaquinone biosynthetic process"/>
    <property type="evidence" value="ECO:0007669"/>
    <property type="project" value="UniProtKB-KW"/>
</dbReference>
<dbReference type="RefSeq" id="WP_077313535.1">
    <property type="nucleotide sequence ID" value="NZ_AP024887.1"/>
</dbReference>
<organism evidence="7 8">
    <name type="scientific">Vibrio palustris</name>
    <dbReference type="NCBI Taxonomy" id="1918946"/>
    <lineage>
        <taxon>Bacteria</taxon>
        <taxon>Pseudomonadati</taxon>
        <taxon>Pseudomonadota</taxon>
        <taxon>Gammaproteobacteria</taxon>
        <taxon>Vibrionales</taxon>
        <taxon>Vibrionaceae</taxon>
        <taxon>Vibrio</taxon>
    </lineage>
</organism>
<dbReference type="Gene3D" id="3.30.300.30">
    <property type="match status" value="1"/>
</dbReference>
<evidence type="ECO:0000313" key="8">
    <source>
        <dbReference type="Proteomes" id="UP000189475"/>
    </source>
</evidence>
<dbReference type="InterPro" id="IPR000873">
    <property type="entry name" value="AMP-dep_synth/lig_dom"/>
</dbReference>
<dbReference type="EC" id="6.2.1.26" evidence="7"/>
<feature type="domain" description="AMP-dependent synthetase/ligase" evidence="5">
    <location>
        <begin position="24"/>
        <end position="339"/>
    </location>
</feature>
<sequence>MGTNCIEIASLPTQPLWHHWRINAPMRVALYAEGKRYTWHELCETVDCTSYQLYQQGVRASDVVTMVGKNHPHMLWILLAAHQLGASCALTMPQPSELLERKLKTLYPDDKNGFLWLSPTLDKPLATEMMHGNRPLLHVSPEAMTPSYIPDVQYAAPQLASLLFTSGSTGHPKAVAHNHLHHFASAMGLLQRLQYAPGDCWLLSLPLYHVSGLSIIYRWLTAGACLKIGQGQLADDIEGVTHASLVPFQLQQLFASKRSLSLSHVLLGGSHIPQSLGLRAAALGIDTWLGYGMTEAASTITARRVQEGNGVGRVLPYRELRIQDQRIFLRGQTLASGYYHQGELTPLFDKSGWFDTQDLGDWQSTDDLVIVGRADNQFISGGENIHCEEIEAVLNQHHAVQSAIVVPVADKRYGARPVAIVKTTHDVTQVDWNVWCQGKLEKYKWPVAYYAMPGHLEAGAIKLPRRALRDWLLQCHVS</sequence>
<protein>
    <submittedName>
        <fullName evidence="7">2-succinylbenzoate--CoA ligase</fullName>
        <ecNumber evidence="7">6.2.1.26</ecNumber>
    </submittedName>
</protein>
<evidence type="ECO:0000313" key="7">
    <source>
        <dbReference type="EMBL" id="SJL83433.1"/>
    </source>
</evidence>
<dbReference type="AlphaFoldDB" id="A0A1R4B3F3"/>
<dbReference type="GO" id="GO:0008756">
    <property type="term" value="F:o-succinylbenzoate-CoA ligase activity"/>
    <property type="evidence" value="ECO:0007669"/>
    <property type="project" value="UniProtKB-EC"/>
</dbReference>
<gene>
    <name evidence="7" type="primary">menE</name>
    <name evidence="7" type="ORF">VPAL9027_01401</name>
</gene>
<evidence type="ECO:0000256" key="3">
    <source>
        <dbReference type="ARBA" id="ARBA00022741"/>
    </source>
</evidence>
<dbReference type="InterPro" id="IPR010192">
    <property type="entry name" value="MenE"/>
</dbReference>
<dbReference type="PROSITE" id="PS00455">
    <property type="entry name" value="AMP_BINDING"/>
    <property type="match status" value="1"/>
</dbReference>